<dbReference type="EMBL" id="JBDFQZ010000007">
    <property type="protein sequence ID" value="KAK9706633.1"/>
    <property type="molecule type" value="Genomic_DNA"/>
</dbReference>
<dbReference type="InterPro" id="IPR055411">
    <property type="entry name" value="LRR_FXL15/At3g58940/PEG3-like"/>
</dbReference>
<dbReference type="InterPro" id="IPR006566">
    <property type="entry name" value="FBD"/>
</dbReference>
<dbReference type="PANTHER" id="PTHR34145:SF28">
    <property type="entry name" value="F-BOX DOMAIN-CONTAINING PROTEIN"/>
    <property type="match status" value="1"/>
</dbReference>
<dbReference type="SUPFAM" id="SSF52047">
    <property type="entry name" value="RNI-like"/>
    <property type="match status" value="1"/>
</dbReference>
<dbReference type="AlphaFoldDB" id="A0AAW1JTV5"/>
<dbReference type="Pfam" id="PF24758">
    <property type="entry name" value="LRR_At5g56370"/>
    <property type="match status" value="1"/>
</dbReference>
<dbReference type="Proteomes" id="UP001443914">
    <property type="component" value="Unassembled WGS sequence"/>
</dbReference>
<gene>
    <name evidence="2" type="ORF">RND81_07G140700</name>
</gene>
<keyword evidence="3" id="KW-1185">Reference proteome</keyword>
<dbReference type="SMART" id="SM00579">
    <property type="entry name" value="FBD"/>
    <property type="match status" value="1"/>
</dbReference>
<comment type="caution">
    <text evidence="2">The sequence shown here is derived from an EMBL/GenBank/DDBJ whole genome shotgun (WGS) entry which is preliminary data.</text>
</comment>
<accession>A0AAW1JTV5</accession>
<evidence type="ECO:0000313" key="2">
    <source>
        <dbReference type="EMBL" id="KAK9706633.1"/>
    </source>
</evidence>
<protein>
    <recommendedName>
        <fullName evidence="1">FBD domain-containing protein</fullName>
    </recommendedName>
</protein>
<dbReference type="PANTHER" id="PTHR34145">
    <property type="entry name" value="OS02G0105600 PROTEIN"/>
    <property type="match status" value="1"/>
</dbReference>
<evidence type="ECO:0000259" key="1">
    <source>
        <dbReference type="SMART" id="SM00579"/>
    </source>
</evidence>
<reference evidence="2" key="1">
    <citation type="submission" date="2024-03" db="EMBL/GenBank/DDBJ databases">
        <title>WGS assembly of Saponaria officinalis var. Norfolk2.</title>
        <authorList>
            <person name="Jenkins J."/>
            <person name="Shu S."/>
            <person name="Grimwood J."/>
            <person name="Barry K."/>
            <person name="Goodstein D."/>
            <person name="Schmutz J."/>
            <person name="Leebens-Mack J."/>
            <person name="Osbourn A."/>
        </authorList>
    </citation>
    <scope>NUCLEOTIDE SEQUENCE [LARGE SCALE GENOMIC DNA]</scope>
    <source>
        <strain evidence="2">JIC</strain>
    </source>
</reference>
<dbReference type="InterPro" id="IPR053772">
    <property type="entry name" value="At1g61320/At1g61330-like"/>
</dbReference>
<evidence type="ECO:0000313" key="3">
    <source>
        <dbReference type="Proteomes" id="UP001443914"/>
    </source>
</evidence>
<name>A0AAW1JTV5_SAPOF</name>
<feature type="domain" description="FBD" evidence="1">
    <location>
        <begin position="294"/>
        <end position="369"/>
    </location>
</feature>
<sequence length="386" mass="43188">MQVKSVHLNFNEMLRSRMRWVRDFTYTLPEILYINENLVELVTCYCGFPTKKKISCSRLKLLSITRTTLNAELISDILSGCDVLETLELINCTGFDELKITSSSLRVLRIVGEQSPDFFMQQGDDFVLGISGPNLVSLEVSGTLYRTKLRLTDLRSLVSAVMAFTILPRGTSSGFEKEWVAVRDGEIARDVLDSLRFVKVVTVGGSIFKALSTRESFNLPSRLSERRSLTLCIPVTEWSHFGISSLLHNSPNVESLVIRLSYCSNTCLVLHDDEPHVDGDNNEPYWKSLNTISKCPLLHLKTVKIIGFQVSCRSMKPLFQFLGFLLGNSTVLKEILIKASRAVTGPTLDEAMKLLSVHTASTDVVVQFEPPRLWGCPSACTQKPSL</sequence>
<organism evidence="2 3">
    <name type="scientific">Saponaria officinalis</name>
    <name type="common">Common soapwort</name>
    <name type="synonym">Lychnis saponaria</name>
    <dbReference type="NCBI Taxonomy" id="3572"/>
    <lineage>
        <taxon>Eukaryota</taxon>
        <taxon>Viridiplantae</taxon>
        <taxon>Streptophyta</taxon>
        <taxon>Embryophyta</taxon>
        <taxon>Tracheophyta</taxon>
        <taxon>Spermatophyta</taxon>
        <taxon>Magnoliopsida</taxon>
        <taxon>eudicotyledons</taxon>
        <taxon>Gunneridae</taxon>
        <taxon>Pentapetalae</taxon>
        <taxon>Caryophyllales</taxon>
        <taxon>Caryophyllaceae</taxon>
        <taxon>Caryophylleae</taxon>
        <taxon>Saponaria</taxon>
    </lineage>
</organism>
<proteinExistence type="predicted"/>